<dbReference type="InterPro" id="IPR000943">
    <property type="entry name" value="RNA_pol_sigma70"/>
</dbReference>
<evidence type="ECO:0000256" key="2">
    <source>
        <dbReference type="ARBA" id="ARBA00023015"/>
    </source>
</evidence>
<comment type="similarity">
    <text evidence="1">Belongs to the sigma-70 factor family.</text>
</comment>
<dbReference type="NCBIfam" id="TIGR02937">
    <property type="entry name" value="sigma70-ECF"/>
    <property type="match status" value="1"/>
</dbReference>
<dbReference type="PRINTS" id="PR00046">
    <property type="entry name" value="SIGMA70FCT"/>
</dbReference>
<organism evidence="7 8">
    <name type="scientific">Selenomonas ruminis</name>
    <dbReference type="NCBI Taxonomy" id="2593411"/>
    <lineage>
        <taxon>Bacteria</taxon>
        <taxon>Bacillati</taxon>
        <taxon>Bacillota</taxon>
        <taxon>Negativicutes</taxon>
        <taxon>Selenomonadales</taxon>
        <taxon>Selenomonadaceae</taxon>
        <taxon>Selenomonas</taxon>
    </lineage>
</organism>
<keyword evidence="2" id="KW-0805">Transcription regulation</keyword>
<dbReference type="GO" id="GO:0016987">
    <property type="term" value="F:sigma factor activity"/>
    <property type="evidence" value="ECO:0007669"/>
    <property type="project" value="UniProtKB-KW"/>
</dbReference>
<evidence type="ECO:0000256" key="3">
    <source>
        <dbReference type="ARBA" id="ARBA00023082"/>
    </source>
</evidence>
<evidence type="ECO:0000256" key="5">
    <source>
        <dbReference type="ARBA" id="ARBA00023163"/>
    </source>
</evidence>
<feature type="domain" description="RNA polymerase sigma-70" evidence="6">
    <location>
        <begin position="63"/>
        <end position="76"/>
    </location>
</feature>
<dbReference type="SUPFAM" id="SSF88659">
    <property type="entry name" value="Sigma3 and sigma4 domains of RNA polymerase sigma factors"/>
    <property type="match status" value="1"/>
</dbReference>
<dbReference type="PROSITE" id="PS00715">
    <property type="entry name" value="SIGMA70_1"/>
    <property type="match status" value="1"/>
</dbReference>
<keyword evidence="5" id="KW-0804">Transcription</keyword>
<sequence>MQFEQYIAELSRVRLLAPAQEKVLWRKFKEEGDEEARRLLIESYQPLVFKQALPYRQMQTVMDIVQEGTVGLIEAVEHYEPEREVAFSLFAVHRIRGRMLNFLQKEGDSDVACMDALPVGGGDSLKDNLADMSPSVMEQAESHELAHRLHQAMDRLPAKEKAVLEGLYMQSEAAGDMAEGLQVSISHVYRLQKNGIRRVRGMLSRFMHNW</sequence>
<dbReference type="Gene3D" id="1.20.120.1810">
    <property type="match status" value="1"/>
</dbReference>
<dbReference type="GO" id="GO:0003677">
    <property type="term" value="F:DNA binding"/>
    <property type="evidence" value="ECO:0007669"/>
    <property type="project" value="UniProtKB-KW"/>
</dbReference>
<name>A0A5D6W865_9FIRM</name>
<protein>
    <submittedName>
        <fullName evidence="7">Sigma-70 family RNA polymerase sigma factor</fullName>
    </submittedName>
</protein>
<evidence type="ECO:0000256" key="4">
    <source>
        <dbReference type="ARBA" id="ARBA00023125"/>
    </source>
</evidence>
<dbReference type="PANTHER" id="PTHR30376:SF3">
    <property type="entry name" value="RNA POLYMERASE SIGMA FACTOR RPOH"/>
    <property type="match status" value="1"/>
</dbReference>
<dbReference type="RefSeq" id="WP_149170932.1">
    <property type="nucleotide sequence ID" value="NZ_VTOY01000002.1"/>
</dbReference>
<dbReference type="InterPro" id="IPR013324">
    <property type="entry name" value="RNA_pol_sigma_r3/r4-like"/>
</dbReference>
<dbReference type="PANTHER" id="PTHR30376">
    <property type="entry name" value="SIGMA FACTOR RPOH HEAT SHOCK RELATED"/>
    <property type="match status" value="1"/>
</dbReference>
<dbReference type="InterPro" id="IPR014284">
    <property type="entry name" value="RNA_pol_sigma-70_dom"/>
</dbReference>
<dbReference type="AlphaFoldDB" id="A0A5D6W865"/>
<evidence type="ECO:0000259" key="6">
    <source>
        <dbReference type="PROSITE" id="PS00715"/>
    </source>
</evidence>
<accession>A0A5D6W865</accession>
<dbReference type="GO" id="GO:0006352">
    <property type="term" value="P:DNA-templated transcription initiation"/>
    <property type="evidence" value="ECO:0007669"/>
    <property type="project" value="InterPro"/>
</dbReference>
<reference evidence="7 8" key="1">
    <citation type="submission" date="2019-08" db="EMBL/GenBank/DDBJ databases">
        <title>Selenomonas sp. mPRGC5 and Selenomonas sp. mPRGC8 isolated from ruminal fluid of dairy goat (Capra hircus).</title>
        <authorList>
            <person name="Poothong S."/>
            <person name="Nuengjamnong C."/>
            <person name="Tanasupawat S."/>
        </authorList>
    </citation>
    <scope>NUCLEOTIDE SEQUENCE [LARGE SCALE GENOMIC DNA]</scope>
    <source>
        <strain evidence="8">mPRGC5</strain>
    </source>
</reference>
<dbReference type="EMBL" id="VTOY01000002">
    <property type="protein sequence ID" value="TYZ24016.1"/>
    <property type="molecule type" value="Genomic_DNA"/>
</dbReference>
<evidence type="ECO:0000313" key="7">
    <source>
        <dbReference type="EMBL" id="TYZ24016.1"/>
    </source>
</evidence>
<keyword evidence="8" id="KW-1185">Reference proteome</keyword>
<dbReference type="SUPFAM" id="SSF88946">
    <property type="entry name" value="Sigma2 domain of RNA polymerase sigma factors"/>
    <property type="match status" value="1"/>
</dbReference>
<dbReference type="Pfam" id="PF04542">
    <property type="entry name" value="Sigma70_r2"/>
    <property type="match status" value="1"/>
</dbReference>
<dbReference type="InterPro" id="IPR036388">
    <property type="entry name" value="WH-like_DNA-bd_sf"/>
</dbReference>
<dbReference type="Proteomes" id="UP000323646">
    <property type="component" value="Unassembled WGS sequence"/>
</dbReference>
<evidence type="ECO:0000313" key="8">
    <source>
        <dbReference type="Proteomes" id="UP000323646"/>
    </source>
</evidence>
<dbReference type="InterPro" id="IPR050813">
    <property type="entry name" value="Sigma-70_Factor"/>
</dbReference>
<dbReference type="Gene3D" id="1.10.10.10">
    <property type="entry name" value="Winged helix-like DNA-binding domain superfamily/Winged helix DNA-binding domain"/>
    <property type="match status" value="1"/>
</dbReference>
<gene>
    <name evidence="7" type="ORF">FZ040_04660</name>
</gene>
<keyword evidence="4" id="KW-0238">DNA-binding</keyword>
<keyword evidence="3" id="KW-0731">Sigma factor</keyword>
<comment type="caution">
    <text evidence="7">The sequence shown here is derived from an EMBL/GenBank/DDBJ whole genome shotgun (WGS) entry which is preliminary data.</text>
</comment>
<evidence type="ECO:0000256" key="1">
    <source>
        <dbReference type="ARBA" id="ARBA00007788"/>
    </source>
</evidence>
<dbReference type="OrthoDB" id="2111981at2"/>
<dbReference type="InterPro" id="IPR013325">
    <property type="entry name" value="RNA_pol_sigma_r2"/>
</dbReference>
<proteinExistence type="inferred from homology"/>
<dbReference type="InterPro" id="IPR007627">
    <property type="entry name" value="RNA_pol_sigma70_r2"/>
</dbReference>